<keyword evidence="3" id="KW-1185">Reference proteome</keyword>
<proteinExistence type="predicted"/>
<dbReference type="GO" id="GO:0005886">
    <property type="term" value="C:plasma membrane"/>
    <property type="evidence" value="ECO:0007669"/>
    <property type="project" value="InterPro"/>
</dbReference>
<protein>
    <submittedName>
        <fullName evidence="2">Uncharacterized protein</fullName>
    </submittedName>
</protein>
<feature type="transmembrane region" description="Helical" evidence="1">
    <location>
        <begin position="7"/>
        <end position="27"/>
    </location>
</feature>
<dbReference type="PANTHER" id="PTHR28019:SF2">
    <property type="entry name" value="CELL MEMBRANE PROTEIN YLR413W-RELATED"/>
    <property type="match status" value="1"/>
</dbReference>
<organism evidence="2 3">
    <name type="scientific">Babjeviella inositovora NRRL Y-12698</name>
    <dbReference type="NCBI Taxonomy" id="984486"/>
    <lineage>
        <taxon>Eukaryota</taxon>
        <taxon>Fungi</taxon>
        <taxon>Dikarya</taxon>
        <taxon>Ascomycota</taxon>
        <taxon>Saccharomycotina</taxon>
        <taxon>Pichiomycetes</taxon>
        <taxon>Serinales incertae sedis</taxon>
        <taxon>Babjeviella</taxon>
    </lineage>
</organism>
<dbReference type="GO" id="GO:0051285">
    <property type="term" value="C:cell cortex of cell tip"/>
    <property type="evidence" value="ECO:0007669"/>
    <property type="project" value="TreeGrafter"/>
</dbReference>
<gene>
    <name evidence="2" type="ORF">BABINDRAFT_9099</name>
</gene>
<reference evidence="3" key="1">
    <citation type="submission" date="2016-05" db="EMBL/GenBank/DDBJ databases">
        <title>Comparative genomics of biotechnologically important yeasts.</title>
        <authorList>
            <consortium name="DOE Joint Genome Institute"/>
            <person name="Riley R."/>
            <person name="Haridas S."/>
            <person name="Wolfe K.H."/>
            <person name="Lopes M.R."/>
            <person name="Hittinger C.T."/>
            <person name="Goker M."/>
            <person name="Salamov A."/>
            <person name="Wisecaver J."/>
            <person name="Long T.M."/>
            <person name="Aerts A.L."/>
            <person name="Barry K."/>
            <person name="Choi C."/>
            <person name="Clum A."/>
            <person name="Coughlan A.Y."/>
            <person name="Deshpande S."/>
            <person name="Douglass A.P."/>
            <person name="Hanson S.J."/>
            <person name="Klenk H.-P."/>
            <person name="Labutti K."/>
            <person name="Lapidus A."/>
            <person name="Lindquist E."/>
            <person name="Lipzen A."/>
            <person name="Meier-Kolthoff J.P."/>
            <person name="Ohm R.A."/>
            <person name="Otillar R.P."/>
            <person name="Pangilinan J."/>
            <person name="Peng Y."/>
            <person name="Rokas A."/>
            <person name="Rosa C.A."/>
            <person name="Scheuner C."/>
            <person name="Sibirny A.A."/>
            <person name="Slot J.C."/>
            <person name="Stielow J.B."/>
            <person name="Sun H."/>
            <person name="Kurtzman C.P."/>
            <person name="Blackwell M."/>
            <person name="Grigoriev I.V."/>
            <person name="Jeffries T.W."/>
        </authorList>
    </citation>
    <scope>NUCLEOTIDE SEQUENCE [LARGE SCALE GENOMIC DNA]</scope>
    <source>
        <strain evidence="3">NRRL Y-12698</strain>
    </source>
</reference>
<dbReference type="Pfam" id="PF06687">
    <property type="entry name" value="SUR7"/>
    <property type="match status" value="1"/>
</dbReference>
<dbReference type="PROSITE" id="PS51257">
    <property type="entry name" value="PROKAR_LIPOPROTEIN"/>
    <property type="match status" value="1"/>
</dbReference>
<dbReference type="OrthoDB" id="4480814at2759"/>
<dbReference type="AlphaFoldDB" id="A0A1E3QMD1"/>
<feature type="transmembrane region" description="Helical" evidence="1">
    <location>
        <begin position="187"/>
        <end position="213"/>
    </location>
</feature>
<dbReference type="GeneID" id="30150763"/>
<accession>A0A1E3QMD1</accession>
<feature type="transmembrane region" description="Helical" evidence="1">
    <location>
        <begin position="152"/>
        <end position="175"/>
    </location>
</feature>
<dbReference type="Proteomes" id="UP000094336">
    <property type="component" value="Unassembled WGS sequence"/>
</dbReference>
<evidence type="ECO:0000256" key="1">
    <source>
        <dbReference type="SAM" id="Phobius"/>
    </source>
</evidence>
<evidence type="ECO:0000313" key="2">
    <source>
        <dbReference type="EMBL" id="ODQ78869.1"/>
    </source>
</evidence>
<dbReference type="PANTHER" id="PTHR28019">
    <property type="entry name" value="CELL MEMBRANE PROTEIN YLR413W-RELATED"/>
    <property type="match status" value="1"/>
</dbReference>
<name>A0A1E3QMD1_9ASCO</name>
<keyword evidence="1" id="KW-1133">Transmembrane helix</keyword>
<keyword evidence="1" id="KW-0472">Membrane</keyword>
<evidence type="ECO:0000313" key="3">
    <source>
        <dbReference type="Proteomes" id="UP000094336"/>
    </source>
</evidence>
<dbReference type="InterPro" id="IPR052413">
    <property type="entry name" value="SUR7_domain"/>
</dbReference>
<sequence length="281" mass="30441">MIGCGRFCIVIIPFILSLLSILLAILACVGSTSTTTFIEDTHFIRMNFSSVALSDLFGTSSQLPATATLSDVGIKEVYSLGMWGYCSGSISSTDASHVDYTFCSKPKAMYGVNITEIISNDLNSAYTALAASITLPTDITDAQNKFNTLSKAIFITCIIGIVSTFLLLLFTLFSFCSHIWSCIASIFGVIAFLGLIVSAAGSTALFMVIRAAFNNNFDTLGIKAYLDMPFYALIWSSAMGVLLTVLFVFIGICCGTTSKYGRVKEQKYAEDQQPMMAYHPH</sequence>
<keyword evidence="1" id="KW-0812">Transmembrane</keyword>
<dbReference type="EMBL" id="KV454434">
    <property type="protein sequence ID" value="ODQ78869.1"/>
    <property type="molecule type" value="Genomic_DNA"/>
</dbReference>
<dbReference type="GO" id="GO:0031505">
    <property type="term" value="P:fungal-type cell wall organization"/>
    <property type="evidence" value="ECO:0007669"/>
    <property type="project" value="TreeGrafter"/>
</dbReference>
<feature type="transmembrane region" description="Helical" evidence="1">
    <location>
        <begin position="233"/>
        <end position="254"/>
    </location>
</feature>
<dbReference type="RefSeq" id="XP_018984197.1">
    <property type="nucleotide sequence ID" value="XM_019132910.1"/>
</dbReference>
<dbReference type="InterPro" id="IPR009571">
    <property type="entry name" value="SUR7/Rim9-like_fungi"/>
</dbReference>
<dbReference type="STRING" id="984486.A0A1E3QMD1"/>